<gene>
    <name evidence="1" type="ORF">PAMC26577_01145</name>
</gene>
<name>A0A242N7C5_CABSO</name>
<accession>A0A242N7C5</accession>
<protein>
    <recommendedName>
        <fullName evidence="3">Pectate lyase superfamily protein domain-containing protein</fullName>
    </recommendedName>
</protein>
<comment type="caution">
    <text evidence="1">The sequence shown here is derived from an EMBL/GenBank/DDBJ whole genome shotgun (WGS) entry which is preliminary data.</text>
</comment>
<dbReference type="EMBL" id="NBTZ01000009">
    <property type="protein sequence ID" value="OTP79502.1"/>
    <property type="molecule type" value="Genomic_DNA"/>
</dbReference>
<evidence type="ECO:0000313" key="1">
    <source>
        <dbReference type="EMBL" id="OTP79502.1"/>
    </source>
</evidence>
<dbReference type="Gene3D" id="2.160.20.10">
    <property type="entry name" value="Single-stranded right-handed beta-helix, Pectin lyase-like"/>
    <property type="match status" value="2"/>
</dbReference>
<reference evidence="1 2" key="1">
    <citation type="submission" date="2017-03" db="EMBL/GenBank/DDBJ databases">
        <title>Genome analysis of strain PAMC 26577.</title>
        <authorList>
            <person name="Oh H.-M."/>
            <person name="Yang J.-A."/>
        </authorList>
    </citation>
    <scope>NUCLEOTIDE SEQUENCE [LARGE SCALE GENOMIC DNA]</scope>
    <source>
        <strain evidence="1 2">PAMC 26577</strain>
    </source>
</reference>
<proteinExistence type="predicted"/>
<evidence type="ECO:0000313" key="2">
    <source>
        <dbReference type="Proteomes" id="UP000195221"/>
    </source>
</evidence>
<organism evidence="1 2">
    <name type="scientific">Caballeronia sordidicola</name>
    <name type="common">Burkholderia sordidicola</name>
    <dbReference type="NCBI Taxonomy" id="196367"/>
    <lineage>
        <taxon>Bacteria</taxon>
        <taxon>Pseudomonadati</taxon>
        <taxon>Pseudomonadota</taxon>
        <taxon>Betaproteobacteria</taxon>
        <taxon>Burkholderiales</taxon>
        <taxon>Burkholderiaceae</taxon>
        <taxon>Caballeronia</taxon>
    </lineage>
</organism>
<dbReference type="SUPFAM" id="SSF51126">
    <property type="entry name" value="Pectin lyase-like"/>
    <property type="match status" value="2"/>
</dbReference>
<sequence length="404" mass="41489">MTNVLNSAGIDPTGQQSSSQAVQCAINSVGSNGEVYLPAGAYLLSNLGYATAGRLRIRGDGPATQLIVGANSGSIFSASAGIVAIQDLTVMNPVAGASTAGHFFDFSGGRFNLRNIDFYNGYSLAKWGDGCEGGGATEIYSAAPSANGFDVDVSPSLTGGQGGKLIFDKLNFQATSANNGIGLNMVSGDTIIGSNSNIAGFNINVAGITSSTRSYLANLFFTNFVADGAGGPEASNAAWYFDGTSQFLARLFVDNSWAGSMGNTGMYLKNVKTGRIAGTEIIQNGGSGLIIDTGCRDIRIRDNPVTGNSRTKPGAAHGIVILKGADRIRLNGNRSGPTYNGTLSSFVADTQGYGIIVADPSVINYTMEDNDCSGNMMAGICDLGGGQLNVTKFIGGNTVGAFNP</sequence>
<dbReference type="AlphaFoldDB" id="A0A242N7C5"/>
<dbReference type="RefSeq" id="WP_075357949.1">
    <property type="nucleotide sequence ID" value="NZ_MSRG01000020.1"/>
</dbReference>
<dbReference type="Proteomes" id="UP000195221">
    <property type="component" value="Unassembled WGS sequence"/>
</dbReference>
<evidence type="ECO:0008006" key="3">
    <source>
        <dbReference type="Google" id="ProtNLM"/>
    </source>
</evidence>
<dbReference type="InterPro" id="IPR012334">
    <property type="entry name" value="Pectin_lyas_fold"/>
</dbReference>
<dbReference type="InterPro" id="IPR011050">
    <property type="entry name" value="Pectin_lyase_fold/virulence"/>
</dbReference>